<protein>
    <submittedName>
        <fullName evidence="3">Uncharacterized protein</fullName>
    </submittedName>
</protein>
<feature type="region of interest" description="Disordered" evidence="1">
    <location>
        <begin position="1"/>
        <end position="65"/>
    </location>
</feature>
<dbReference type="AlphaFoldDB" id="A0A6T6GTJ9"/>
<name>A0A6T6GTJ9_9STRA</name>
<proteinExistence type="predicted"/>
<feature type="region of interest" description="Disordered" evidence="1">
    <location>
        <begin position="149"/>
        <end position="198"/>
    </location>
</feature>
<reference evidence="3" key="1">
    <citation type="submission" date="2021-01" db="EMBL/GenBank/DDBJ databases">
        <authorList>
            <person name="Corre E."/>
            <person name="Pelletier E."/>
            <person name="Niang G."/>
            <person name="Scheremetjew M."/>
            <person name="Finn R."/>
            <person name="Kale V."/>
            <person name="Holt S."/>
            <person name="Cochrane G."/>
            <person name="Meng A."/>
            <person name="Brown T."/>
            <person name="Cohen L."/>
        </authorList>
    </citation>
    <scope>NUCLEOTIDE SEQUENCE</scope>
    <source>
        <strain evidence="3">CCMP3328</strain>
    </source>
</reference>
<feature type="compositionally biased region" description="Basic and acidic residues" evidence="1">
    <location>
        <begin position="161"/>
        <end position="176"/>
    </location>
</feature>
<accession>A0A6T6GTJ9</accession>
<dbReference type="EMBL" id="HBEF01019651">
    <property type="protein sequence ID" value="CAD8339996.1"/>
    <property type="molecule type" value="Transcribed_RNA"/>
</dbReference>
<dbReference type="EMBL" id="HBEF01019629">
    <property type="protein sequence ID" value="CAD8339981.1"/>
    <property type="molecule type" value="Transcribed_RNA"/>
</dbReference>
<gene>
    <name evidence="2" type="ORF">CAUS1442_LOCUS12114</name>
    <name evidence="3" type="ORF">CAUS1442_LOCUS12121</name>
    <name evidence="4" type="ORF">CAUS1442_LOCUS12129</name>
</gene>
<feature type="compositionally biased region" description="Polar residues" evidence="1">
    <location>
        <begin position="178"/>
        <end position="198"/>
    </location>
</feature>
<dbReference type="EMBL" id="HBEF01019640">
    <property type="protein sequence ID" value="CAD8339988.1"/>
    <property type="molecule type" value="Transcribed_RNA"/>
</dbReference>
<evidence type="ECO:0000313" key="2">
    <source>
        <dbReference type="EMBL" id="CAD8339981.1"/>
    </source>
</evidence>
<sequence>MNPNSIAGSDIGGTLGFGRWQSQRSGDQRPPPSHQQRQPPRSQLRQQQQHHHVPASTSVDGDHDAGTRGVAEIICDLCVPLLEQPTTQQEHPTGSLCRLCPSRPSDRLHQHPSHADRSQLQFPRGCQAALTSTPCATADSRCVPMSLGAGNGGMQTPAPPLHEHTITPSSSHHDVTHVPTTSLESHSETVAPSAEPQTSALSALQRQYQVHVATAQLKQQAEKVLAPSTLALHSADINGIATTQGPNTGDPTCNEHFDEAQFPGSGCPT</sequence>
<evidence type="ECO:0000256" key="1">
    <source>
        <dbReference type="SAM" id="MobiDB-lite"/>
    </source>
</evidence>
<evidence type="ECO:0000313" key="4">
    <source>
        <dbReference type="EMBL" id="CAD8339996.1"/>
    </source>
</evidence>
<feature type="compositionally biased region" description="Low complexity" evidence="1">
    <location>
        <begin position="34"/>
        <end position="47"/>
    </location>
</feature>
<evidence type="ECO:0000313" key="3">
    <source>
        <dbReference type="EMBL" id="CAD8339988.1"/>
    </source>
</evidence>
<organism evidence="3">
    <name type="scientific">Craspedostauros australis</name>
    <dbReference type="NCBI Taxonomy" id="1486917"/>
    <lineage>
        <taxon>Eukaryota</taxon>
        <taxon>Sar</taxon>
        <taxon>Stramenopiles</taxon>
        <taxon>Ochrophyta</taxon>
        <taxon>Bacillariophyta</taxon>
        <taxon>Bacillariophyceae</taxon>
        <taxon>Bacillariophycidae</taxon>
        <taxon>Naviculales</taxon>
        <taxon>Naviculaceae</taxon>
        <taxon>Craspedostauros</taxon>
    </lineage>
</organism>